<gene>
    <name evidence="8" type="ORF">SAMN05660862_0220</name>
</gene>
<proteinExistence type="inferred from homology"/>
<comment type="cofactor">
    <cofactor evidence="6">
        <name>[2Fe-2S] cluster</name>
        <dbReference type="ChEBI" id="CHEBI:190135"/>
    </cofactor>
</comment>
<feature type="domain" description="2Fe-2S ferredoxin-type" evidence="7">
    <location>
        <begin position="10"/>
        <end position="115"/>
    </location>
</feature>
<keyword evidence="3" id="KW-0479">Metal-binding</keyword>
<dbReference type="PANTHER" id="PTHR23426:SF65">
    <property type="entry name" value="FERREDOXIN-2, MITOCHONDRIAL"/>
    <property type="match status" value="1"/>
</dbReference>
<dbReference type="InterPro" id="IPR036010">
    <property type="entry name" value="2Fe-2S_ferredoxin-like_sf"/>
</dbReference>
<keyword evidence="5" id="KW-0411">Iron-sulfur</keyword>
<dbReference type="GO" id="GO:0009055">
    <property type="term" value="F:electron transfer activity"/>
    <property type="evidence" value="ECO:0007669"/>
    <property type="project" value="TreeGrafter"/>
</dbReference>
<dbReference type="Proteomes" id="UP000192980">
    <property type="component" value="Unassembled WGS sequence"/>
</dbReference>
<evidence type="ECO:0000313" key="9">
    <source>
        <dbReference type="Proteomes" id="UP000192980"/>
    </source>
</evidence>
<dbReference type="STRING" id="561061.SAMN05660862_0220"/>
<dbReference type="Pfam" id="PF00111">
    <property type="entry name" value="Fer2"/>
    <property type="match status" value="1"/>
</dbReference>
<evidence type="ECO:0000256" key="2">
    <source>
        <dbReference type="ARBA" id="ARBA00022714"/>
    </source>
</evidence>
<dbReference type="GO" id="GO:0140647">
    <property type="term" value="P:P450-containing electron transport chain"/>
    <property type="evidence" value="ECO:0007669"/>
    <property type="project" value="InterPro"/>
</dbReference>
<evidence type="ECO:0000256" key="3">
    <source>
        <dbReference type="ARBA" id="ARBA00022723"/>
    </source>
</evidence>
<dbReference type="InterPro" id="IPR001041">
    <property type="entry name" value="2Fe-2S_ferredoxin-type"/>
</dbReference>
<dbReference type="EMBL" id="FXAU01000001">
    <property type="protein sequence ID" value="SMG06836.1"/>
    <property type="molecule type" value="Genomic_DNA"/>
</dbReference>
<comment type="similarity">
    <text evidence="1">Belongs to the adrenodoxin/putidaredoxin family.</text>
</comment>
<reference evidence="8 9" key="1">
    <citation type="submission" date="2017-04" db="EMBL/GenBank/DDBJ databases">
        <authorList>
            <person name="Afonso C.L."/>
            <person name="Miller P.J."/>
            <person name="Scott M.A."/>
            <person name="Spackman E."/>
            <person name="Goraichik I."/>
            <person name="Dimitrov K.M."/>
            <person name="Suarez D.L."/>
            <person name="Swayne D.E."/>
        </authorList>
    </citation>
    <scope>NUCLEOTIDE SEQUENCE [LARGE SCALE GENOMIC DNA]</scope>
    <source>
        <strain evidence="8 9">DSM 22418</strain>
    </source>
</reference>
<dbReference type="SUPFAM" id="SSF54292">
    <property type="entry name" value="2Fe-2S ferredoxin-like"/>
    <property type="match status" value="1"/>
</dbReference>
<evidence type="ECO:0000256" key="1">
    <source>
        <dbReference type="ARBA" id="ARBA00010914"/>
    </source>
</evidence>
<dbReference type="PRINTS" id="PR00355">
    <property type="entry name" value="ADRENODOXIN"/>
</dbReference>
<organism evidence="8 9">
    <name type="scientific">Sphingobacterium psychroaquaticum</name>
    <dbReference type="NCBI Taxonomy" id="561061"/>
    <lineage>
        <taxon>Bacteria</taxon>
        <taxon>Pseudomonadati</taxon>
        <taxon>Bacteroidota</taxon>
        <taxon>Sphingobacteriia</taxon>
        <taxon>Sphingobacteriales</taxon>
        <taxon>Sphingobacteriaceae</taxon>
        <taxon>Sphingobacterium</taxon>
    </lineage>
</organism>
<dbReference type="AlphaFoldDB" id="A0A1X7HXX8"/>
<keyword evidence="2" id="KW-0001">2Fe-2S</keyword>
<dbReference type="CDD" id="cd00207">
    <property type="entry name" value="fer2"/>
    <property type="match status" value="1"/>
</dbReference>
<dbReference type="InterPro" id="IPR012675">
    <property type="entry name" value="Beta-grasp_dom_sf"/>
</dbReference>
<keyword evidence="4" id="KW-0408">Iron</keyword>
<dbReference type="GO" id="GO:0046872">
    <property type="term" value="F:metal ion binding"/>
    <property type="evidence" value="ECO:0007669"/>
    <property type="project" value="UniProtKB-KW"/>
</dbReference>
<evidence type="ECO:0000256" key="5">
    <source>
        <dbReference type="ARBA" id="ARBA00023014"/>
    </source>
</evidence>
<evidence type="ECO:0000313" key="8">
    <source>
        <dbReference type="EMBL" id="SMG06836.1"/>
    </source>
</evidence>
<protein>
    <submittedName>
        <fullName evidence="8">Ferredoxin, 2Fe-2S</fullName>
    </submittedName>
</protein>
<dbReference type="InterPro" id="IPR001055">
    <property type="entry name" value="Adrenodoxin-like"/>
</dbReference>
<accession>A0A1X7HXX8</accession>
<name>A0A1X7HXX8_9SPHI</name>
<evidence type="ECO:0000256" key="6">
    <source>
        <dbReference type="ARBA" id="ARBA00034078"/>
    </source>
</evidence>
<sequence length="116" mass="12578">MASTLSNMENIITISVEDRDGTVQEIEVPTDINLSLMELLKASEYEVLATCGGMALCATCHVQVVSGGDHLHPAEDQELDMLDTLPDADDDSRLACQLRLTNDDNGLYVKIKGALQ</sequence>
<keyword evidence="9" id="KW-1185">Reference proteome</keyword>
<dbReference type="Gene3D" id="3.10.20.30">
    <property type="match status" value="1"/>
</dbReference>
<dbReference type="PROSITE" id="PS51085">
    <property type="entry name" value="2FE2S_FER_2"/>
    <property type="match status" value="1"/>
</dbReference>
<dbReference type="PANTHER" id="PTHR23426">
    <property type="entry name" value="FERREDOXIN/ADRENODOXIN"/>
    <property type="match status" value="1"/>
</dbReference>
<evidence type="ECO:0000256" key="4">
    <source>
        <dbReference type="ARBA" id="ARBA00023004"/>
    </source>
</evidence>
<evidence type="ECO:0000259" key="7">
    <source>
        <dbReference type="PROSITE" id="PS51085"/>
    </source>
</evidence>
<dbReference type="GO" id="GO:0051537">
    <property type="term" value="F:2 iron, 2 sulfur cluster binding"/>
    <property type="evidence" value="ECO:0007669"/>
    <property type="project" value="UniProtKB-KW"/>
</dbReference>